<dbReference type="EMBL" id="JAVXZY010000002">
    <property type="protein sequence ID" value="MDT8998917.1"/>
    <property type="molecule type" value="Genomic_DNA"/>
</dbReference>
<keyword evidence="3" id="KW-1185">Reference proteome</keyword>
<reference evidence="2" key="1">
    <citation type="submission" date="2023-09" db="EMBL/GenBank/DDBJ databases">
        <title>Paucibacter sp. APW11 Genome sequencing and assembly.</title>
        <authorList>
            <person name="Kim I."/>
        </authorList>
    </citation>
    <scope>NUCLEOTIDE SEQUENCE</scope>
    <source>
        <strain evidence="2">APW11</strain>
    </source>
</reference>
<keyword evidence="1" id="KW-0732">Signal</keyword>
<comment type="caution">
    <text evidence="2">The sequence shown here is derived from an EMBL/GenBank/DDBJ whole genome shotgun (WGS) entry which is preliminary data.</text>
</comment>
<feature type="signal peptide" evidence="1">
    <location>
        <begin position="1"/>
        <end position="27"/>
    </location>
</feature>
<evidence type="ECO:0000313" key="3">
    <source>
        <dbReference type="Proteomes" id="UP001246372"/>
    </source>
</evidence>
<feature type="chain" id="PRO_5045646843" evidence="1">
    <location>
        <begin position="28"/>
        <end position="171"/>
    </location>
</feature>
<dbReference type="RefSeq" id="WP_315649412.1">
    <property type="nucleotide sequence ID" value="NZ_JAVXZY010000002.1"/>
</dbReference>
<evidence type="ECO:0000313" key="2">
    <source>
        <dbReference type="EMBL" id="MDT8998917.1"/>
    </source>
</evidence>
<dbReference type="PROSITE" id="PS51257">
    <property type="entry name" value="PROKAR_LIPOPROTEIN"/>
    <property type="match status" value="1"/>
</dbReference>
<proteinExistence type="predicted"/>
<dbReference type="InterPro" id="IPR021557">
    <property type="entry name" value="DUF3016"/>
</dbReference>
<name>A0ABU3P9F3_9BURK</name>
<evidence type="ECO:0000256" key="1">
    <source>
        <dbReference type="SAM" id="SignalP"/>
    </source>
</evidence>
<dbReference type="Pfam" id="PF11454">
    <property type="entry name" value="DUF3016"/>
    <property type="match status" value="1"/>
</dbReference>
<sequence length="171" mass="19032">MKSIKQIGRHALVLAAVLTACAVPAWAASAEVTFVAPDGYADIGRSSRDRDEALAGLKAHLEKAAESALPATQKLSIEVLQVNLAGEVEPLFRHRMEEVRVLRQVSWPSMKLHYVLRDEAGTVLKEATTELSEMDYLQRLSGRYSGALQYEKQMIDRWFASEFAADRRSSL</sequence>
<protein>
    <submittedName>
        <fullName evidence="2">DUF3016 domain-containing protein</fullName>
    </submittedName>
</protein>
<accession>A0ABU3P9F3</accession>
<organism evidence="2 3">
    <name type="scientific">Roseateles aquae</name>
    <dbReference type="NCBI Taxonomy" id="3077235"/>
    <lineage>
        <taxon>Bacteria</taxon>
        <taxon>Pseudomonadati</taxon>
        <taxon>Pseudomonadota</taxon>
        <taxon>Betaproteobacteria</taxon>
        <taxon>Burkholderiales</taxon>
        <taxon>Sphaerotilaceae</taxon>
        <taxon>Roseateles</taxon>
    </lineage>
</organism>
<gene>
    <name evidence="2" type="ORF">RQP53_06515</name>
</gene>
<dbReference type="Proteomes" id="UP001246372">
    <property type="component" value="Unassembled WGS sequence"/>
</dbReference>